<proteinExistence type="predicted"/>
<dbReference type="Proteomes" id="UP000657918">
    <property type="component" value="Unassembled WGS sequence"/>
</dbReference>
<organism evidence="2 3">
    <name type="scientific">Salix dunnii</name>
    <dbReference type="NCBI Taxonomy" id="1413687"/>
    <lineage>
        <taxon>Eukaryota</taxon>
        <taxon>Viridiplantae</taxon>
        <taxon>Streptophyta</taxon>
        <taxon>Embryophyta</taxon>
        <taxon>Tracheophyta</taxon>
        <taxon>Spermatophyta</taxon>
        <taxon>Magnoliopsida</taxon>
        <taxon>eudicotyledons</taxon>
        <taxon>Gunneridae</taxon>
        <taxon>Pentapetalae</taxon>
        <taxon>rosids</taxon>
        <taxon>fabids</taxon>
        <taxon>Malpighiales</taxon>
        <taxon>Salicaceae</taxon>
        <taxon>Saliceae</taxon>
        <taxon>Salix</taxon>
    </lineage>
</organism>
<protein>
    <submittedName>
        <fullName evidence="2">Uncharacterized protein</fullName>
    </submittedName>
</protein>
<feature type="compositionally biased region" description="Basic and acidic residues" evidence="1">
    <location>
        <begin position="82"/>
        <end position="93"/>
    </location>
</feature>
<evidence type="ECO:0000313" key="2">
    <source>
        <dbReference type="EMBL" id="KAF9678826.1"/>
    </source>
</evidence>
<gene>
    <name evidence="2" type="ORF">SADUNF_Sadunf07G0076500</name>
</gene>
<feature type="region of interest" description="Disordered" evidence="1">
    <location>
        <begin position="46"/>
        <end position="93"/>
    </location>
</feature>
<keyword evidence="3" id="KW-1185">Reference proteome</keyword>
<reference evidence="2 3" key="1">
    <citation type="submission" date="2020-10" db="EMBL/GenBank/DDBJ databases">
        <title>Plant Genome Project.</title>
        <authorList>
            <person name="Zhang R.-G."/>
        </authorList>
    </citation>
    <scope>NUCLEOTIDE SEQUENCE [LARGE SCALE GENOMIC DNA]</scope>
    <source>
        <strain evidence="2">FAFU-HL-1</strain>
        <tissue evidence="2">Leaf</tissue>
    </source>
</reference>
<comment type="caution">
    <text evidence="2">The sequence shown here is derived from an EMBL/GenBank/DDBJ whole genome shotgun (WGS) entry which is preliminary data.</text>
</comment>
<dbReference type="EMBL" id="JADGMS010000007">
    <property type="protein sequence ID" value="KAF9678826.1"/>
    <property type="molecule type" value="Genomic_DNA"/>
</dbReference>
<feature type="compositionally biased region" description="Basic and acidic residues" evidence="1">
    <location>
        <begin position="46"/>
        <end position="57"/>
    </location>
</feature>
<dbReference type="AlphaFoldDB" id="A0A835K3R5"/>
<dbReference type="PANTHER" id="PTHR34950">
    <property type="entry name" value="OS04G0457400 PROTEIN"/>
    <property type="match status" value="1"/>
</dbReference>
<sequence>MKLASNWGNASSALSKANMSSIGAACAEVYVKQKRLMEKMKRMEEERARSVVEEEKVGGSTSSSGKCKKKVHPGNLPVSGSEGKRGEARDNMA</sequence>
<name>A0A835K3R5_9ROSI</name>
<evidence type="ECO:0000256" key="1">
    <source>
        <dbReference type="SAM" id="MobiDB-lite"/>
    </source>
</evidence>
<accession>A0A835K3R5</accession>
<evidence type="ECO:0000313" key="3">
    <source>
        <dbReference type="Proteomes" id="UP000657918"/>
    </source>
</evidence>
<dbReference type="PANTHER" id="PTHR34950:SF2">
    <property type="entry name" value="OS10G0364900 PROTEIN"/>
    <property type="match status" value="1"/>
</dbReference>